<feature type="region of interest" description="Disordered" evidence="1">
    <location>
        <begin position="70"/>
        <end position="105"/>
    </location>
</feature>
<comment type="caution">
    <text evidence="3">The sequence shown here is derived from an EMBL/GenBank/DDBJ whole genome shotgun (WGS) entry which is preliminary data.</text>
</comment>
<accession>A0ABP5HJ64</accession>
<keyword evidence="4" id="KW-1185">Reference proteome</keyword>
<evidence type="ECO:0008006" key="5">
    <source>
        <dbReference type="Google" id="ProtNLM"/>
    </source>
</evidence>
<keyword evidence="2" id="KW-0812">Transmembrane</keyword>
<feature type="transmembrane region" description="Helical" evidence="2">
    <location>
        <begin position="30"/>
        <end position="48"/>
    </location>
</feature>
<feature type="compositionally biased region" description="Low complexity" evidence="1">
    <location>
        <begin position="70"/>
        <end position="79"/>
    </location>
</feature>
<gene>
    <name evidence="3" type="ORF">GCM10009821_17460</name>
</gene>
<keyword evidence="2" id="KW-1133">Transmembrane helix</keyword>
<dbReference type="EMBL" id="BAAAPY010000005">
    <property type="protein sequence ID" value="GAA2078170.1"/>
    <property type="molecule type" value="Genomic_DNA"/>
</dbReference>
<protein>
    <recommendedName>
        <fullName evidence="5">ABC transmembrane type-1 domain-containing protein</fullName>
    </recommendedName>
</protein>
<sequence length="105" mass="11127">MLATTVLAQVLSVAVGFVLGLVMRQSAAGLVGYFVFAFVLPPISQLLTATQEWFADAPGWVDFTFTPTAGRTTRTHAGPVESGSGFAGPRRAPAHPDLPEQDVLR</sequence>
<feature type="transmembrane region" description="Helical" evidence="2">
    <location>
        <begin position="6"/>
        <end position="23"/>
    </location>
</feature>
<name>A0ABP5HJ64_9ACTN</name>
<dbReference type="Proteomes" id="UP001501480">
    <property type="component" value="Unassembled WGS sequence"/>
</dbReference>
<reference evidence="4" key="1">
    <citation type="journal article" date="2019" name="Int. J. Syst. Evol. Microbiol.">
        <title>The Global Catalogue of Microorganisms (GCM) 10K type strain sequencing project: providing services to taxonomists for standard genome sequencing and annotation.</title>
        <authorList>
            <consortium name="The Broad Institute Genomics Platform"/>
            <consortium name="The Broad Institute Genome Sequencing Center for Infectious Disease"/>
            <person name="Wu L."/>
            <person name="Ma J."/>
        </authorList>
    </citation>
    <scope>NUCLEOTIDE SEQUENCE [LARGE SCALE GENOMIC DNA]</scope>
    <source>
        <strain evidence="4">JCM 15749</strain>
    </source>
</reference>
<evidence type="ECO:0000313" key="4">
    <source>
        <dbReference type="Proteomes" id="UP001501480"/>
    </source>
</evidence>
<dbReference type="RefSeq" id="WP_344327065.1">
    <property type="nucleotide sequence ID" value="NZ_BAAAPY010000005.1"/>
</dbReference>
<evidence type="ECO:0000313" key="3">
    <source>
        <dbReference type="EMBL" id="GAA2078170.1"/>
    </source>
</evidence>
<organism evidence="3 4">
    <name type="scientific">Aeromicrobium halocynthiae</name>
    <dbReference type="NCBI Taxonomy" id="560557"/>
    <lineage>
        <taxon>Bacteria</taxon>
        <taxon>Bacillati</taxon>
        <taxon>Actinomycetota</taxon>
        <taxon>Actinomycetes</taxon>
        <taxon>Propionibacteriales</taxon>
        <taxon>Nocardioidaceae</taxon>
        <taxon>Aeromicrobium</taxon>
    </lineage>
</organism>
<evidence type="ECO:0000256" key="1">
    <source>
        <dbReference type="SAM" id="MobiDB-lite"/>
    </source>
</evidence>
<keyword evidence="2" id="KW-0472">Membrane</keyword>
<evidence type="ECO:0000256" key="2">
    <source>
        <dbReference type="SAM" id="Phobius"/>
    </source>
</evidence>
<proteinExistence type="predicted"/>